<proteinExistence type="predicted"/>
<evidence type="ECO:0000256" key="2">
    <source>
        <dbReference type="ARBA" id="ARBA00005222"/>
    </source>
</evidence>
<keyword evidence="3" id="KW-0448">Lipopolysaccharide biosynthesis</keyword>
<dbReference type="Pfam" id="PF01755">
    <property type="entry name" value="Glyco_transf_25"/>
    <property type="match status" value="1"/>
</dbReference>
<feature type="domain" description="Glycosyl transferase family 25" evidence="4">
    <location>
        <begin position="2"/>
        <end position="33"/>
    </location>
</feature>
<sequence length="35" mass="4046">MMENRVISLSSAQARRKHIADTFGARGIPFRFLMH</sequence>
<organism evidence="5 6">
    <name type="scientific">Neisseria elongata subsp. glycolytica ATCC 29315</name>
    <dbReference type="NCBI Taxonomy" id="546263"/>
    <lineage>
        <taxon>Bacteria</taxon>
        <taxon>Pseudomonadati</taxon>
        <taxon>Pseudomonadota</taxon>
        <taxon>Betaproteobacteria</taxon>
        <taxon>Neisseriales</taxon>
        <taxon>Neisseriaceae</taxon>
        <taxon>Neisseria</taxon>
    </lineage>
</organism>
<evidence type="ECO:0000256" key="3">
    <source>
        <dbReference type="ARBA" id="ARBA00022985"/>
    </source>
</evidence>
<dbReference type="UniPathway" id="UPA00820"/>
<dbReference type="InterPro" id="IPR002654">
    <property type="entry name" value="Glyco_trans_25"/>
</dbReference>
<accession>D4DPE4</accession>
<evidence type="ECO:0000313" key="5">
    <source>
        <dbReference type="EMBL" id="EFE50252.1"/>
    </source>
</evidence>
<protein>
    <recommendedName>
        <fullName evidence="4">Glycosyl transferase family 25 domain-containing protein</fullName>
    </recommendedName>
</protein>
<comment type="pathway">
    <text evidence="2">Glycan metabolism; lacto-N-neotetraose biosynthesis.</text>
</comment>
<reference evidence="5 6" key="1">
    <citation type="submission" date="2010-02" db="EMBL/GenBank/DDBJ databases">
        <authorList>
            <person name="Weinstock G."/>
            <person name="Sodergren E."/>
            <person name="Clifton S."/>
            <person name="Fulton L."/>
            <person name="Fulton B."/>
            <person name="Courtney L."/>
            <person name="Fronick C."/>
            <person name="Harrison M."/>
            <person name="Strong C."/>
            <person name="Farmer C."/>
            <person name="Delahaunty K."/>
            <person name="Markovic C."/>
            <person name="Hall O."/>
            <person name="Minx P."/>
            <person name="Tomlinson C."/>
            <person name="Mitreva M."/>
            <person name="Nelson J."/>
            <person name="Hou S."/>
            <person name="Wollam A."/>
            <person name="Pepin K.H."/>
            <person name="Johnson M."/>
            <person name="Bhonagiri V."/>
            <person name="Zhang X."/>
            <person name="Suruliraj S."/>
            <person name="Warren W."/>
            <person name="Chinwalla A."/>
            <person name="Mardis E.R."/>
            <person name="Wilson R.K."/>
        </authorList>
    </citation>
    <scope>NUCLEOTIDE SEQUENCE [LARGE SCALE GENOMIC DNA]</scope>
    <source>
        <strain evidence="5 6">ATCC 29315</strain>
    </source>
</reference>
<evidence type="ECO:0000256" key="1">
    <source>
        <dbReference type="ARBA" id="ARBA00005068"/>
    </source>
</evidence>
<evidence type="ECO:0000313" key="6">
    <source>
        <dbReference type="Proteomes" id="UP000005536"/>
    </source>
</evidence>
<dbReference type="UniPathway" id="UPA00501"/>
<dbReference type="EMBL" id="ADBF01000023">
    <property type="protein sequence ID" value="EFE50252.1"/>
    <property type="molecule type" value="Genomic_DNA"/>
</dbReference>
<name>D4DPE4_NEIEG</name>
<dbReference type="AlphaFoldDB" id="D4DPE4"/>
<dbReference type="Proteomes" id="UP000005536">
    <property type="component" value="Unassembled WGS sequence"/>
</dbReference>
<evidence type="ECO:0000259" key="4">
    <source>
        <dbReference type="Pfam" id="PF01755"/>
    </source>
</evidence>
<comment type="pathway">
    <text evidence="1">Bacterial outer membrane biogenesis; lipooligosaccharide biosynthesis.</text>
</comment>
<dbReference type="GO" id="GO:0009103">
    <property type="term" value="P:lipopolysaccharide biosynthetic process"/>
    <property type="evidence" value="ECO:0007669"/>
    <property type="project" value="UniProtKB-KW"/>
</dbReference>
<comment type="caution">
    <text evidence="5">The sequence shown here is derived from an EMBL/GenBank/DDBJ whole genome shotgun (WGS) entry which is preliminary data.</text>
</comment>
<gene>
    <name evidence="5" type="ORF">NEIELOOT_00931</name>
</gene>